<dbReference type="GO" id="GO:0005737">
    <property type="term" value="C:cytoplasm"/>
    <property type="evidence" value="ECO:0007669"/>
    <property type="project" value="UniProtKB-SubCell"/>
</dbReference>
<comment type="similarity">
    <text evidence="6">Belongs to the WD repeat WDR6 family.</text>
</comment>
<evidence type="ECO:0000256" key="4">
    <source>
        <dbReference type="ARBA" id="ARBA00022694"/>
    </source>
</evidence>
<dbReference type="AlphaFoldDB" id="A0A498SG56"/>
<dbReference type="SMART" id="SM00320">
    <property type="entry name" value="WD40"/>
    <property type="match status" value="6"/>
</dbReference>
<dbReference type="STRING" id="6277.A0A498SG56"/>
<dbReference type="Proteomes" id="UP000276991">
    <property type="component" value="Unassembled WGS sequence"/>
</dbReference>
<organism evidence="10 11">
    <name type="scientific">Acanthocheilonema viteae</name>
    <name type="common">Filarial nematode worm</name>
    <name type="synonym">Dipetalonema viteae</name>
    <dbReference type="NCBI Taxonomy" id="6277"/>
    <lineage>
        <taxon>Eukaryota</taxon>
        <taxon>Metazoa</taxon>
        <taxon>Ecdysozoa</taxon>
        <taxon>Nematoda</taxon>
        <taxon>Chromadorea</taxon>
        <taxon>Rhabditida</taxon>
        <taxon>Spirurina</taxon>
        <taxon>Spiruromorpha</taxon>
        <taxon>Filarioidea</taxon>
        <taxon>Onchocercidae</taxon>
        <taxon>Acanthocheilonema</taxon>
    </lineage>
</organism>
<feature type="transmembrane region" description="Helical" evidence="9">
    <location>
        <begin position="239"/>
        <end position="260"/>
    </location>
</feature>
<keyword evidence="9" id="KW-0812">Transmembrane</keyword>
<dbReference type="EMBL" id="UPTC01000250">
    <property type="protein sequence ID" value="VBB27569.1"/>
    <property type="molecule type" value="Genomic_DNA"/>
</dbReference>
<evidence type="ECO:0000256" key="7">
    <source>
        <dbReference type="ARBA" id="ARBA00040154"/>
    </source>
</evidence>
<keyword evidence="11" id="KW-1185">Reference proteome</keyword>
<dbReference type="PANTHER" id="PTHR14344">
    <property type="entry name" value="WD REPEAT PROTEIN"/>
    <property type="match status" value="1"/>
</dbReference>
<keyword evidence="9" id="KW-0472">Membrane</keyword>
<keyword evidence="3" id="KW-0853">WD repeat</keyword>
<name>A0A498SG56_ACAVI</name>
<dbReference type="SUPFAM" id="SSF50978">
    <property type="entry name" value="WD40 repeat-like"/>
    <property type="match status" value="2"/>
</dbReference>
<dbReference type="SUPFAM" id="SSF50969">
    <property type="entry name" value="YVTN repeat-like/Quinoprotein amine dehydrogenase"/>
    <property type="match status" value="1"/>
</dbReference>
<evidence type="ECO:0000256" key="5">
    <source>
        <dbReference type="ARBA" id="ARBA00022737"/>
    </source>
</evidence>
<evidence type="ECO:0000256" key="3">
    <source>
        <dbReference type="ARBA" id="ARBA00022574"/>
    </source>
</evidence>
<evidence type="ECO:0000256" key="9">
    <source>
        <dbReference type="SAM" id="Phobius"/>
    </source>
</evidence>
<evidence type="ECO:0000256" key="6">
    <source>
        <dbReference type="ARBA" id="ARBA00038255"/>
    </source>
</evidence>
<dbReference type="InterPro" id="IPR011044">
    <property type="entry name" value="Quino_amine_DH_bsu"/>
</dbReference>
<accession>A0A498SG56</accession>
<reference evidence="10 11" key="1">
    <citation type="submission" date="2018-08" db="EMBL/GenBank/DDBJ databases">
        <authorList>
            <person name="Laetsch R D."/>
            <person name="Stevens L."/>
            <person name="Kumar S."/>
            <person name="Blaxter L. M."/>
        </authorList>
    </citation>
    <scope>NUCLEOTIDE SEQUENCE [LARGE SCALE GENOMIC DNA]</scope>
</reference>
<dbReference type="Gene3D" id="2.130.10.10">
    <property type="entry name" value="YVTN repeat-like/Quinoprotein amine dehydrogenase"/>
    <property type="match status" value="3"/>
</dbReference>
<keyword evidence="9" id="KW-1133">Transmembrane helix</keyword>
<dbReference type="InterPro" id="IPR036322">
    <property type="entry name" value="WD40_repeat_dom_sf"/>
</dbReference>
<dbReference type="GO" id="GO:0030488">
    <property type="term" value="P:tRNA methylation"/>
    <property type="evidence" value="ECO:0007669"/>
    <property type="project" value="TreeGrafter"/>
</dbReference>
<protein>
    <recommendedName>
        <fullName evidence="7">tRNA (34-2'-O)-methyltransferase regulator WDR6</fullName>
    </recommendedName>
</protein>
<proteinExistence type="inferred from homology"/>
<evidence type="ECO:0000256" key="1">
    <source>
        <dbReference type="ARBA" id="ARBA00004496"/>
    </source>
</evidence>
<dbReference type="SUPFAM" id="SSF50960">
    <property type="entry name" value="TolB, C-terminal domain"/>
    <property type="match status" value="1"/>
</dbReference>
<keyword evidence="4" id="KW-0819">tRNA processing</keyword>
<evidence type="ECO:0000256" key="8">
    <source>
        <dbReference type="SAM" id="MobiDB-lite"/>
    </source>
</evidence>
<dbReference type="OrthoDB" id="5594999at2759"/>
<dbReference type="InterPro" id="IPR015943">
    <property type="entry name" value="WD40/YVTN_repeat-like_dom_sf"/>
</dbReference>
<dbReference type="InterPro" id="IPR051973">
    <property type="entry name" value="tRNA_Anticodon_Mtase-Reg"/>
</dbReference>
<evidence type="ECO:0000313" key="10">
    <source>
        <dbReference type="EMBL" id="VBB27569.1"/>
    </source>
</evidence>
<dbReference type="PANTHER" id="PTHR14344:SF3">
    <property type="entry name" value="WD REPEAT-CONTAINING PROTEIN 6"/>
    <property type="match status" value="1"/>
</dbReference>
<comment type="subcellular location">
    <subcellularLocation>
        <location evidence="1">Cytoplasm</location>
    </subcellularLocation>
</comment>
<sequence>MCTLEDYDRIKMFLIIDDYFQEDHEKLKQEIEKLQENRNREEKRLDELRKQIEANEGNDESKKRKRKKLEKEYEELRKTLGIGEELKEDAERAEDSSENTSSFKTDENIYLNTQHPEVKSIQKDQYGVYEQVKNIKTIEERMQRRKKIELEAEEAFTTAMANLCELEADTDDMTKRMANPVIQKFEEELKLIRKKSSKDTKMLKTKIVKLEMQTNTIDRMREICVTAVAELNLTTKRMLFGLMGIVVNILRNALYIIAWIRDSLELMKSLCAPVLAIQKSDGFADRPLLLASNGCMVDSYQKDHNELLFLQQQTCVFEERKCNIYGLTYLDKRDVLFAYGEKLVAVIRQFSSIPQKHVFTFKDWIQAVHVFNKQEEPGHSVELVTLSVNNAVQLFRLDVFDGSSDVDIREVVTVRSDHQAVIMYSVLDGDSWNTLRTVVGTIVGDIIISYPSKSSSPFHVLKHHTVRNLRSFPEGGMIFGLLIKCNLLFSISDDRSLNMWSLDSACHLDECCGHSTRPFSICDGPRNVVFTGGQDGSICMWLFSESFISLLKLIHTGCGVIRSFLFLTRELFFGTDCGFFGSLTFPENIEDMQTVDVIFPSISVQSFVALSQQCYYILNLQGILYATNTVSLNKILQCRSARSNSLKLSPCRKYIAFSEDRKLHVIRVENRKCAFFCAVDQILDLFWASNCLFLVLFNFKNILVHLSEDMSEWMNHILQMDLQEIISCIAIHNDEIFLGTRKGSIVVVHNLQMNQVIKRAHGKDGVTDMKLYKTKLLSIGRDGKLCIWNTGNPLQLLSWSKPSTAVEMEWPSRFFETSNQLYVAGFRGSNFILVNYDNGHCVCDVWCGGRRRSWSLSVLEESSNCKSLCFEFVIKGRISRIVLYMNDLHVIKPNLHLSSITSITVIKIDRKELYVTGGIDGMLVLSRFINSESVEVMQRLQAHSSSVYCVFAIDRYLISVGGKSEIFIWCLKAGNLQQLFNTRIKRDCRLLSAQFISVNPCIRFLVSCSDGRLMIYELSRTLDSKKHLVLFESINDDGIMVKVSCASLNDSFLCGAISSTGILYIWNFSESVDVNDQRRIEVEKCGLSALDMCSENELLYVGVGSESGAINIFQIKKNWELVKSVNCWHGATCTDLRLHRTSESFLVFSIALDCRLAVFVYSPALQTLTFQQSVLLNVADPSSLIVSTVNNNMVKCVIAGTSICLVHFNKSAPHFYDAIAES</sequence>
<evidence type="ECO:0000313" key="11">
    <source>
        <dbReference type="Proteomes" id="UP000276991"/>
    </source>
</evidence>
<gene>
    <name evidence="10" type="ORF">NAV_LOCUS2399</name>
</gene>
<keyword evidence="2" id="KW-0963">Cytoplasm</keyword>
<feature type="region of interest" description="Disordered" evidence="8">
    <location>
        <begin position="49"/>
        <end position="70"/>
    </location>
</feature>
<keyword evidence="5" id="KW-0677">Repeat</keyword>
<evidence type="ECO:0000256" key="2">
    <source>
        <dbReference type="ARBA" id="ARBA00022490"/>
    </source>
</evidence>
<dbReference type="InterPro" id="IPR001680">
    <property type="entry name" value="WD40_rpt"/>
</dbReference>